<protein>
    <submittedName>
        <fullName evidence="1">Uncharacterized protein</fullName>
    </submittedName>
</protein>
<dbReference type="EMBL" id="SRYB01000010">
    <property type="protein sequence ID" value="TGY78838.1"/>
    <property type="molecule type" value="Genomic_DNA"/>
</dbReference>
<name>A0AC61RH72_9BACT</name>
<sequence>MNLFSRCLTTGLCVSALAALTACSSDDDWKDVDGGTPQLSLTSVHEMTEAGRTIKIAGTVTDNDGISSIDLVCKALNLNKRINLIEIYGEPLKEYDLDYDFKIQENESGDDFVIDVIITDIGGRQDKQQVKVTLDGDFAAPVFTAAPDKEVTVILKPQTAFNLQFTVQDNRVVDYVTIDIQDITAGEDLPEKVEGFPRTLQGNGTNTFNFAEKLELPSQEATLIATITAYDKEANEPAHATSITSKITVGALPDFEKLYLCDVATAAELNSDVFGVPMLIDHVGEYKYRARYYNEKAGTEICFLAQKTDFGPICFAPDNNDPSTLGDDPNEVGRIKLDQAGVYYLIDVDTYNRTYSMSTYSVAEAIDPVMHMHYGGNDLNTWWDWKDPNVIWWQEFYFGPASGPDNVTRMTQDPKNPHIYYLEDWKLESGEEMNFILHNWHSNGWWNCVTWRVDNSSDPDKFMYYGNLHPDNDHYQGNADYFEYKYGDIDGFDANSWPDEGYRKNYVPDNWVKPTVTTGGTYKLIFDAHLERARLVPQK</sequence>
<accession>A0AC61RH72</accession>
<proteinExistence type="predicted"/>
<organism evidence="1 2">
    <name type="scientific">Lepagella muris</name>
    <dbReference type="NCBI Taxonomy" id="3032870"/>
    <lineage>
        <taxon>Bacteria</taxon>
        <taxon>Pseudomonadati</taxon>
        <taxon>Bacteroidota</taxon>
        <taxon>Bacteroidia</taxon>
        <taxon>Bacteroidales</taxon>
        <taxon>Muribaculaceae</taxon>
        <taxon>Lepagella</taxon>
    </lineage>
</organism>
<keyword evidence="2" id="KW-1185">Reference proteome</keyword>
<evidence type="ECO:0000313" key="2">
    <source>
        <dbReference type="Proteomes" id="UP000306319"/>
    </source>
</evidence>
<gene>
    <name evidence="1" type="ORF">E5331_08520</name>
</gene>
<evidence type="ECO:0000313" key="1">
    <source>
        <dbReference type="EMBL" id="TGY78838.1"/>
    </source>
</evidence>
<reference evidence="1" key="1">
    <citation type="submission" date="2019-04" db="EMBL/GenBank/DDBJ databases">
        <title>Microbes associate with the intestines of laboratory mice.</title>
        <authorList>
            <person name="Navarre W."/>
            <person name="Wong E."/>
            <person name="Huang K."/>
            <person name="Tropini C."/>
            <person name="Ng K."/>
            <person name="Yu B."/>
        </authorList>
    </citation>
    <scope>NUCLEOTIDE SEQUENCE</scope>
    <source>
        <strain evidence="1">NM04_E33</strain>
    </source>
</reference>
<dbReference type="Proteomes" id="UP000306319">
    <property type="component" value="Unassembled WGS sequence"/>
</dbReference>
<comment type="caution">
    <text evidence="1">The sequence shown here is derived from an EMBL/GenBank/DDBJ whole genome shotgun (WGS) entry which is preliminary data.</text>
</comment>